<feature type="transmembrane region" description="Helical" evidence="1">
    <location>
        <begin position="270"/>
        <end position="287"/>
    </location>
</feature>
<keyword evidence="3" id="KW-1185">Reference proteome</keyword>
<accession>A0A1I4NZ41</accession>
<gene>
    <name evidence="2" type="ORF">SAMN04488696_0354</name>
</gene>
<feature type="transmembrane region" description="Helical" evidence="1">
    <location>
        <begin position="85"/>
        <end position="108"/>
    </location>
</feature>
<feature type="transmembrane region" description="Helical" evidence="1">
    <location>
        <begin position="211"/>
        <end position="234"/>
    </location>
</feature>
<feature type="transmembrane region" description="Helical" evidence="1">
    <location>
        <begin position="50"/>
        <end position="73"/>
    </location>
</feature>
<feature type="transmembrane region" description="Helical" evidence="1">
    <location>
        <begin position="21"/>
        <end position="38"/>
    </location>
</feature>
<evidence type="ECO:0000256" key="1">
    <source>
        <dbReference type="SAM" id="Phobius"/>
    </source>
</evidence>
<keyword evidence="1" id="KW-0812">Transmembrane</keyword>
<feature type="transmembrane region" description="Helical" evidence="1">
    <location>
        <begin position="128"/>
        <end position="147"/>
    </location>
</feature>
<dbReference type="EMBL" id="FOUJ01000001">
    <property type="protein sequence ID" value="SFM20788.1"/>
    <property type="molecule type" value="Genomic_DNA"/>
</dbReference>
<organism evidence="2 3">
    <name type="scientific">Methanolobus profundi</name>
    <dbReference type="NCBI Taxonomy" id="487685"/>
    <lineage>
        <taxon>Archaea</taxon>
        <taxon>Methanobacteriati</taxon>
        <taxon>Methanobacteriota</taxon>
        <taxon>Stenosarchaea group</taxon>
        <taxon>Methanomicrobia</taxon>
        <taxon>Methanosarcinales</taxon>
        <taxon>Methanosarcinaceae</taxon>
        <taxon>Methanolobus</taxon>
    </lineage>
</organism>
<name>A0A1I4NZ41_9EURY</name>
<dbReference type="Proteomes" id="UP000198535">
    <property type="component" value="Unassembled WGS sequence"/>
</dbReference>
<keyword evidence="1" id="KW-0472">Membrane</keyword>
<evidence type="ECO:0000313" key="2">
    <source>
        <dbReference type="EMBL" id="SFM20788.1"/>
    </source>
</evidence>
<protein>
    <submittedName>
        <fullName evidence="2">Uncharacterized protein</fullName>
    </submittedName>
</protein>
<reference evidence="3" key="1">
    <citation type="submission" date="2016-10" db="EMBL/GenBank/DDBJ databases">
        <authorList>
            <person name="Varghese N."/>
            <person name="Submissions S."/>
        </authorList>
    </citation>
    <scope>NUCLEOTIDE SEQUENCE [LARGE SCALE GENOMIC DNA]</scope>
    <source>
        <strain evidence="3">Mob M</strain>
    </source>
</reference>
<proteinExistence type="predicted"/>
<dbReference type="RefSeq" id="WP_091932349.1">
    <property type="nucleotide sequence ID" value="NZ_FOUJ01000001.1"/>
</dbReference>
<dbReference type="STRING" id="487685.SAMN04488696_0354"/>
<dbReference type="AlphaFoldDB" id="A0A1I4NZ41"/>
<feature type="transmembrane region" description="Helical" evidence="1">
    <location>
        <begin position="178"/>
        <end position="196"/>
    </location>
</feature>
<keyword evidence="1" id="KW-1133">Transmembrane helix</keyword>
<sequence length="504" mass="57803">MGDEKILEPSDKEKHNLKNKLSIFIFCLFLILPLYVVISYQNNEYNKYYILLYSLISFAMIFIFTCLSLALFEAKFRWKTIKQKIVSFIVLILIYYFSVSFLAIGTYSILNSFFPKTTWEIYPEYGTYMIPSFCLSILLLYRILYLLELHGKEFSLFDSLELPFEIKIPRQIKEIKDILKGFIVGILLVSFSVVAFSKSQISIVTSNIGEFHLFSLVSSIIVAFIEFSVLFMIVHFPSAPLKSQNEIYPIRENQRSKYIRILDENKKVRYAFYFVSLLLVVALLFLSPNEVVEQVQNVTVLEINFQVINSNVSHTSISNMGSIVPLVFVNEKQKPLTERMTGLMENNLGDISYSGKALEITTINTIMPLTLKVRNNLADKTIDMSNSLNTFPSDYDTAIIYSFYNTGYNKCYSVSTFQDSGTMVSANKIFFSFDEEDNIAVFLDAEGTTLAVYDYDVTIVTLNQTIGTEVKDNLEYDRNTASIRLLLSDPTELKIFNTSRTSSL</sequence>
<evidence type="ECO:0000313" key="3">
    <source>
        <dbReference type="Proteomes" id="UP000198535"/>
    </source>
</evidence>